<keyword evidence="2" id="KW-1185">Reference proteome</keyword>
<name>A0A1W1UBN0_9DEIO</name>
<reference evidence="1 2" key="1">
    <citation type="submission" date="2017-04" db="EMBL/GenBank/DDBJ databases">
        <authorList>
            <person name="Afonso C.L."/>
            <person name="Miller P.J."/>
            <person name="Scott M.A."/>
            <person name="Spackman E."/>
            <person name="Goraichik I."/>
            <person name="Dimitrov K.M."/>
            <person name="Suarez D.L."/>
            <person name="Swayne D.E."/>
        </authorList>
    </citation>
    <scope>NUCLEOTIDE SEQUENCE [LARGE SCALE GENOMIC DNA]</scope>
    <source>
        <strain evidence="1 2">KR-140</strain>
    </source>
</reference>
<dbReference type="Proteomes" id="UP000192582">
    <property type="component" value="Unassembled WGS sequence"/>
</dbReference>
<dbReference type="AlphaFoldDB" id="A0A1W1UBN0"/>
<dbReference type="RefSeq" id="WP_084045245.1">
    <property type="nucleotide sequence ID" value="NZ_FWWU01000002.1"/>
</dbReference>
<protein>
    <submittedName>
        <fullName evidence="1">Uncharacterized protein</fullName>
    </submittedName>
</protein>
<evidence type="ECO:0000313" key="2">
    <source>
        <dbReference type="Proteomes" id="UP000192582"/>
    </source>
</evidence>
<organism evidence="1 2">
    <name type="scientific">Deinococcus hopiensis KR-140</name>
    <dbReference type="NCBI Taxonomy" id="695939"/>
    <lineage>
        <taxon>Bacteria</taxon>
        <taxon>Thermotogati</taxon>
        <taxon>Deinococcota</taxon>
        <taxon>Deinococci</taxon>
        <taxon>Deinococcales</taxon>
        <taxon>Deinococcaceae</taxon>
        <taxon>Deinococcus</taxon>
    </lineage>
</organism>
<evidence type="ECO:0000313" key="1">
    <source>
        <dbReference type="EMBL" id="SMB78505.1"/>
    </source>
</evidence>
<sequence>MREIRFPTHHPQLRLLLIMVGNVFDNCSASTKQFIAERNGLGLAQLLPVRFTLTAAPFTRALIIATTTLERGRLG</sequence>
<dbReference type="EMBL" id="FWWU01000002">
    <property type="protein sequence ID" value="SMB78505.1"/>
    <property type="molecule type" value="Genomic_DNA"/>
</dbReference>
<accession>A0A1W1UBN0</accession>
<gene>
    <name evidence="1" type="ORF">SAMN00790413_06685</name>
</gene>
<proteinExistence type="predicted"/>